<dbReference type="PROSITE" id="PS00108">
    <property type="entry name" value="PROTEIN_KINASE_ST"/>
    <property type="match status" value="1"/>
</dbReference>
<sequence length="627" mass="65733">MDQYDRLRPLGRGAFGVVHLGRCRQTRRLVVLKSIPMPEEDTKQALNEVQVLRLLSHPNIIEYVSSHVQEQSLVIVMEYAPGGTLRDYLLSLQQQTMEEEQVMHFFSQMLIAVQHIHSLNILHRDLKSENILLDRERQVIKIGDFGISKILATKTSASSVVGTPCYLSPELCEGRPYNRKSDVWALGCLLYEMATLRRTFEAATLAALVLKILRGSYAPLPAQLSAGLRQLVTALLSLDQTRRPSVTQAIAHPAVAPFACRLFSDIGMIPWHASTRPLSMSVSQTLAGGRAGPLGAVWAARRPSSPALPPPPPPQDDTLWVLTAELTLRQLPAPPPGVGRRLAAAARGSVTAVCVTSGGQAAVWWLADAGPPLTVERPGGVSFVQAASGGATVALLTQRGIVLTAEAAPAAGTLSAPRIVQSLLGHEVSQVSCGADHTLVLTAAGAVFAWGGNADGQLGSGGRRPATTPHPLPLPSDTVAFRVRAAAGCSLVVTADGRVFGCGLNAAGRLGSGEPGGRPGERRLRAVQLPAPEPVTDVVACASRTALLTAGGALVWLGGQPGAAPARSPLPAAVTAVSGTESAVLVLCADGSLHAVSETSPRQPVRLELPGAGEPRLGDGGLLLLSQ</sequence>
<dbReference type="Proteomes" id="UP000440578">
    <property type="component" value="Unassembled WGS sequence"/>
</dbReference>
<dbReference type="PROSITE" id="PS50011">
    <property type="entry name" value="PROTEIN_KINASE_DOM"/>
    <property type="match status" value="1"/>
</dbReference>
<organism evidence="16 17">
    <name type="scientific">Amphibalanus amphitrite</name>
    <name type="common">Striped barnacle</name>
    <name type="synonym">Balanus amphitrite</name>
    <dbReference type="NCBI Taxonomy" id="1232801"/>
    <lineage>
        <taxon>Eukaryota</taxon>
        <taxon>Metazoa</taxon>
        <taxon>Ecdysozoa</taxon>
        <taxon>Arthropoda</taxon>
        <taxon>Crustacea</taxon>
        <taxon>Multicrustacea</taxon>
        <taxon>Cirripedia</taxon>
        <taxon>Thoracica</taxon>
        <taxon>Thoracicalcarea</taxon>
        <taxon>Balanomorpha</taxon>
        <taxon>Balanoidea</taxon>
        <taxon>Balanidae</taxon>
        <taxon>Amphibalaninae</taxon>
        <taxon>Amphibalanus</taxon>
    </lineage>
</organism>
<comment type="caution">
    <text evidence="16">The sequence shown here is derived from an EMBL/GenBank/DDBJ whole genome shotgun (WGS) entry which is preliminary data.</text>
</comment>
<dbReference type="PANTHER" id="PTHR44535:SF4">
    <property type="entry name" value="SERINE_THREONINE-PROTEIN KINASE NEK8"/>
    <property type="match status" value="1"/>
</dbReference>
<feature type="repeat" description="RCC1" evidence="13">
    <location>
        <begin position="400"/>
        <end position="444"/>
    </location>
</feature>
<dbReference type="InterPro" id="IPR009091">
    <property type="entry name" value="RCC1/BLIP-II"/>
</dbReference>
<evidence type="ECO:0000256" key="14">
    <source>
        <dbReference type="PROSITE-ProRule" id="PRU10141"/>
    </source>
</evidence>
<dbReference type="PROSITE" id="PS50012">
    <property type="entry name" value="RCC1_3"/>
    <property type="match status" value="2"/>
</dbReference>
<evidence type="ECO:0000256" key="12">
    <source>
        <dbReference type="ARBA" id="ARBA00022842"/>
    </source>
</evidence>
<dbReference type="CDD" id="cd08215">
    <property type="entry name" value="STKc_Nek"/>
    <property type="match status" value="1"/>
</dbReference>
<keyword evidence="12" id="KW-0460">Magnesium</keyword>
<dbReference type="Gene3D" id="2.130.10.30">
    <property type="entry name" value="Regulator of chromosome condensation 1/beta-lactamase-inhibitor protein II"/>
    <property type="match status" value="1"/>
</dbReference>
<dbReference type="InterPro" id="IPR000719">
    <property type="entry name" value="Prot_kinase_dom"/>
</dbReference>
<dbReference type="GO" id="GO:0005737">
    <property type="term" value="C:cytoplasm"/>
    <property type="evidence" value="ECO:0007669"/>
    <property type="project" value="UniProtKB-SubCell"/>
</dbReference>
<dbReference type="InterPro" id="IPR017441">
    <property type="entry name" value="Protein_kinase_ATP_BS"/>
</dbReference>
<protein>
    <recommendedName>
        <fullName evidence="4">non-specific serine/threonine protein kinase</fullName>
        <ecNumber evidence="4">2.7.11.1</ecNumber>
    </recommendedName>
</protein>
<evidence type="ECO:0000256" key="11">
    <source>
        <dbReference type="ARBA" id="ARBA00022840"/>
    </source>
</evidence>
<dbReference type="PROSITE" id="PS00107">
    <property type="entry name" value="PROTEIN_KINASE_ATP"/>
    <property type="match status" value="1"/>
</dbReference>
<keyword evidence="17" id="KW-1185">Reference proteome</keyword>
<evidence type="ECO:0000256" key="1">
    <source>
        <dbReference type="ARBA" id="ARBA00001946"/>
    </source>
</evidence>
<dbReference type="GO" id="GO:0004674">
    <property type="term" value="F:protein serine/threonine kinase activity"/>
    <property type="evidence" value="ECO:0007669"/>
    <property type="project" value="UniProtKB-KW"/>
</dbReference>
<dbReference type="InterPro" id="IPR011009">
    <property type="entry name" value="Kinase-like_dom_sf"/>
</dbReference>
<dbReference type="PROSITE" id="PS00626">
    <property type="entry name" value="RCC1_2"/>
    <property type="match status" value="1"/>
</dbReference>
<evidence type="ECO:0000256" key="4">
    <source>
        <dbReference type="ARBA" id="ARBA00012513"/>
    </source>
</evidence>
<dbReference type="EC" id="2.7.11.1" evidence="4"/>
<evidence type="ECO:0000256" key="13">
    <source>
        <dbReference type="PROSITE-ProRule" id="PRU00235"/>
    </source>
</evidence>
<feature type="repeat" description="RCC1" evidence="13">
    <location>
        <begin position="445"/>
        <end position="496"/>
    </location>
</feature>
<evidence type="ECO:0000256" key="7">
    <source>
        <dbReference type="ARBA" id="ARBA00022553"/>
    </source>
</evidence>
<evidence type="ECO:0000313" key="17">
    <source>
        <dbReference type="Proteomes" id="UP000440578"/>
    </source>
</evidence>
<dbReference type="GO" id="GO:0046872">
    <property type="term" value="F:metal ion binding"/>
    <property type="evidence" value="ECO:0007669"/>
    <property type="project" value="UniProtKB-KW"/>
</dbReference>
<evidence type="ECO:0000256" key="3">
    <source>
        <dbReference type="ARBA" id="ARBA00010886"/>
    </source>
</evidence>
<accession>A0A6A4VN34</accession>
<feature type="domain" description="Protein kinase" evidence="15">
    <location>
        <begin position="4"/>
        <end position="255"/>
    </location>
</feature>
<dbReference type="SMART" id="SM00220">
    <property type="entry name" value="S_TKc"/>
    <property type="match status" value="1"/>
</dbReference>
<dbReference type="FunFam" id="1.10.510.10:FF:000262">
    <property type="entry name" value="Serine/threonine-protein kinase Nek8"/>
    <property type="match status" value="1"/>
</dbReference>
<dbReference type="OrthoDB" id="248923at2759"/>
<keyword evidence="10 16" id="KW-0418">Kinase</keyword>
<evidence type="ECO:0000259" key="15">
    <source>
        <dbReference type="PROSITE" id="PS50011"/>
    </source>
</evidence>
<keyword evidence="9 14" id="KW-0547">Nucleotide-binding</keyword>
<dbReference type="InterPro" id="IPR008271">
    <property type="entry name" value="Ser/Thr_kinase_AS"/>
</dbReference>
<keyword evidence="7" id="KW-0597">Phosphoprotein</keyword>
<evidence type="ECO:0000256" key="9">
    <source>
        <dbReference type="ARBA" id="ARBA00022741"/>
    </source>
</evidence>
<dbReference type="InterPro" id="IPR051997">
    <property type="entry name" value="STK_NEK"/>
</dbReference>
<dbReference type="AlphaFoldDB" id="A0A6A4VN34"/>
<dbReference type="EMBL" id="VIIS01001640">
    <property type="protein sequence ID" value="KAF0295053.1"/>
    <property type="molecule type" value="Genomic_DNA"/>
</dbReference>
<evidence type="ECO:0000256" key="5">
    <source>
        <dbReference type="ARBA" id="ARBA00022490"/>
    </source>
</evidence>
<dbReference type="Gene3D" id="1.10.510.10">
    <property type="entry name" value="Transferase(Phosphotransferase) domain 1"/>
    <property type="match status" value="1"/>
</dbReference>
<evidence type="ECO:0000256" key="6">
    <source>
        <dbReference type="ARBA" id="ARBA00022527"/>
    </source>
</evidence>
<dbReference type="Pfam" id="PF00069">
    <property type="entry name" value="Pkinase"/>
    <property type="match status" value="1"/>
</dbReference>
<name>A0A6A4VN34_AMPAM</name>
<feature type="binding site" evidence="14">
    <location>
        <position position="33"/>
    </location>
    <ligand>
        <name>ATP</name>
        <dbReference type="ChEBI" id="CHEBI:30616"/>
    </ligand>
</feature>
<keyword evidence="6" id="KW-0723">Serine/threonine-protein kinase</keyword>
<keyword evidence="10 16" id="KW-0808">Transferase</keyword>
<evidence type="ECO:0000256" key="2">
    <source>
        <dbReference type="ARBA" id="ARBA00004496"/>
    </source>
</evidence>
<evidence type="ECO:0000256" key="10">
    <source>
        <dbReference type="ARBA" id="ARBA00022777"/>
    </source>
</evidence>
<comment type="cofactor">
    <cofactor evidence="1">
        <name>Mg(2+)</name>
        <dbReference type="ChEBI" id="CHEBI:18420"/>
    </cofactor>
</comment>
<proteinExistence type="inferred from homology"/>
<comment type="similarity">
    <text evidence="3">Belongs to the protein kinase superfamily. NEK Ser/Thr protein kinase family. NIMA subfamily.</text>
</comment>
<keyword evidence="5" id="KW-0963">Cytoplasm</keyword>
<dbReference type="SUPFAM" id="SSF50985">
    <property type="entry name" value="RCC1/BLIP-II"/>
    <property type="match status" value="1"/>
</dbReference>
<keyword evidence="11 14" id="KW-0067">ATP-binding</keyword>
<dbReference type="PANTHER" id="PTHR44535">
    <property type="entry name" value="PROTEIN CBG16200"/>
    <property type="match status" value="1"/>
</dbReference>
<dbReference type="GO" id="GO:0005524">
    <property type="term" value="F:ATP binding"/>
    <property type="evidence" value="ECO:0007669"/>
    <property type="project" value="UniProtKB-UniRule"/>
</dbReference>
<dbReference type="InterPro" id="IPR000408">
    <property type="entry name" value="Reg_chr_condens"/>
</dbReference>
<gene>
    <name evidence="16" type="primary">NEK8</name>
    <name evidence="16" type="ORF">FJT64_007365</name>
</gene>
<dbReference type="SUPFAM" id="SSF56112">
    <property type="entry name" value="Protein kinase-like (PK-like)"/>
    <property type="match status" value="1"/>
</dbReference>
<comment type="subcellular location">
    <subcellularLocation>
        <location evidence="2">Cytoplasm</location>
    </subcellularLocation>
</comment>
<evidence type="ECO:0000256" key="8">
    <source>
        <dbReference type="ARBA" id="ARBA00022723"/>
    </source>
</evidence>
<evidence type="ECO:0000313" key="16">
    <source>
        <dbReference type="EMBL" id="KAF0295053.1"/>
    </source>
</evidence>
<reference evidence="16 17" key="1">
    <citation type="submission" date="2019-07" db="EMBL/GenBank/DDBJ databases">
        <title>Draft genome assembly of a fouling barnacle, Amphibalanus amphitrite (Darwin, 1854): The first reference genome for Thecostraca.</title>
        <authorList>
            <person name="Kim W."/>
        </authorList>
    </citation>
    <scope>NUCLEOTIDE SEQUENCE [LARGE SCALE GENOMIC DNA]</scope>
    <source>
        <strain evidence="16">SNU_AA5</strain>
        <tissue evidence="16">Soma without cirri and trophi</tissue>
    </source>
</reference>
<dbReference type="Pfam" id="PF13540">
    <property type="entry name" value="RCC1_2"/>
    <property type="match status" value="1"/>
</dbReference>
<keyword evidence="8" id="KW-0479">Metal-binding</keyword>